<feature type="compositionally biased region" description="Low complexity" evidence="1">
    <location>
        <begin position="56"/>
        <end position="80"/>
    </location>
</feature>
<dbReference type="RefSeq" id="WP_307527378.1">
    <property type="nucleotide sequence ID" value="NZ_JAUSZI010000002.1"/>
</dbReference>
<gene>
    <name evidence="2" type="ORF">QF035_008899</name>
</gene>
<reference evidence="2 3" key="1">
    <citation type="submission" date="2023-07" db="EMBL/GenBank/DDBJ databases">
        <title>Comparative genomics of wheat-associated soil bacteria to identify genetic determinants of phenazine resistance.</title>
        <authorList>
            <person name="Mouncey N."/>
        </authorList>
    </citation>
    <scope>NUCLEOTIDE SEQUENCE [LARGE SCALE GENOMIC DNA]</scope>
    <source>
        <strain evidence="2 3">V2I4</strain>
    </source>
</reference>
<accession>A0ABU0T6M4</accession>
<evidence type="ECO:0000313" key="2">
    <source>
        <dbReference type="EMBL" id="MDQ1031317.1"/>
    </source>
</evidence>
<proteinExistence type="predicted"/>
<evidence type="ECO:0000313" key="3">
    <source>
        <dbReference type="Proteomes" id="UP001230328"/>
    </source>
</evidence>
<comment type="caution">
    <text evidence="2">The sequence shown here is derived from an EMBL/GenBank/DDBJ whole genome shotgun (WGS) entry which is preliminary data.</text>
</comment>
<evidence type="ECO:0000256" key="1">
    <source>
        <dbReference type="SAM" id="MobiDB-lite"/>
    </source>
</evidence>
<feature type="region of interest" description="Disordered" evidence="1">
    <location>
        <begin position="1"/>
        <end position="80"/>
    </location>
</feature>
<dbReference type="EMBL" id="JAUSZI010000002">
    <property type="protein sequence ID" value="MDQ1031317.1"/>
    <property type="molecule type" value="Genomic_DNA"/>
</dbReference>
<feature type="compositionally biased region" description="Basic and acidic residues" evidence="1">
    <location>
        <begin position="1"/>
        <end position="10"/>
    </location>
</feature>
<sequence>MTIMQERTDLSDVESDDAPAREVAALLAEQETAAPSMGTAPATSVAAEAHSARADSTATAPTSRGSSSSVGVPAVGSVMS</sequence>
<name>A0ABU0T6M4_9ACTN</name>
<organism evidence="2 3">
    <name type="scientific">Streptomyces umbrinus</name>
    <dbReference type="NCBI Taxonomy" id="67370"/>
    <lineage>
        <taxon>Bacteria</taxon>
        <taxon>Bacillati</taxon>
        <taxon>Actinomycetota</taxon>
        <taxon>Actinomycetes</taxon>
        <taxon>Kitasatosporales</taxon>
        <taxon>Streptomycetaceae</taxon>
        <taxon>Streptomyces</taxon>
        <taxon>Streptomyces phaeochromogenes group</taxon>
    </lineage>
</organism>
<dbReference type="Proteomes" id="UP001230328">
    <property type="component" value="Unassembled WGS sequence"/>
</dbReference>
<protein>
    <submittedName>
        <fullName evidence="2">Peptidoglycan hydrolase CwlO-like protein</fullName>
    </submittedName>
</protein>
<keyword evidence="3" id="KW-1185">Reference proteome</keyword>